<feature type="transmembrane region" description="Helical" evidence="1">
    <location>
        <begin position="43"/>
        <end position="63"/>
    </location>
</feature>
<evidence type="ECO:0000313" key="2">
    <source>
        <dbReference type="EMBL" id="RDY09172.1"/>
    </source>
</evidence>
<feature type="transmembrane region" description="Helical" evidence="1">
    <location>
        <begin position="12"/>
        <end position="31"/>
    </location>
</feature>
<gene>
    <name evidence="2" type="ORF">CR513_06499</name>
</gene>
<protein>
    <submittedName>
        <fullName evidence="2">WAT1-related protein</fullName>
    </submittedName>
</protein>
<reference evidence="2" key="1">
    <citation type="submission" date="2018-05" db="EMBL/GenBank/DDBJ databases">
        <title>Draft genome of Mucuna pruriens seed.</title>
        <authorList>
            <person name="Nnadi N.E."/>
            <person name="Vos R."/>
            <person name="Hasami M.H."/>
            <person name="Devisetty U.K."/>
            <person name="Aguiy J.C."/>
        </authorList>
    </citation>
    <scope>NUCLEOTIDE SEQUENCE [LARGE SCALE GENOMIC DNA]</scope>
    <source>
        <strain evidence="2">JCA_2017</strain>
    </source>
</reference>
<comment type="caution">
    <text evidence="2">The sequence shown here is derived from an EMBL/GenBank/DDBJ whole genome shotgun (WGS) entry which is preliminary data.</text>
</comment>
<evidence type="ECO:0000313" key="3">
    <source>
        <dbReference type="Proteomes" id="UP000257109"/>
    </source>
</evidence>
<dbReference type="OrthoDB" id="1728340at2759"/>
<keyword evidence="1" id="KW-0812">Transmembrane</keyword>
<feature type="non-terminal residue" evidence="2">
    <location>
        <position position="1"/>
    </location>
</feature>
<accession>A0A371I2A7</accession>
<organism evidence="2 3">
    <name type="scientific">Mucuna pruriens</name>
    <name type="common">Velvet bean</name>
    <name type="synonym">Dolichos pruriens</name>
    <dbReference type="NCBI Taxonomy" id="157652"/>
    <lineage>
        <taxon>Eukaryota</taxon>
        <taxon>Viridiplantae</taxon>
        <taxon>Streptophyta</taxon>
        <taxon>Embryophyta</taxon>
        <taxon>Tracheophyta</taxon>
        <taxon>Spermatophyta</taxon>
        <taxon>Magnoliopsida</taxon>
        <taxon>eudicotyledons</taxon>
        <taxon>Gunneridae</taxon>
        <taxon>Pentapetalae</taxon>
        <taxon>rosids</taxon>
        <taxon>fabids</taxon>
        <taxon>Fabales</taxon>
        <taxon>Fabaceae</taxon>
        <taxon>Papilionoideae</taxon>
        <taxon>50 kb inversion clade</taxon>
        <taxon>NPAAA clade</taxon>
        <taxon>indigoferoid/millettioid clade</taxon>
        <taxon>Phaseoleae</taxon>
        <taxon>Mucuna</taxon>
    </lineage>
</organism>
<name>A0A371I2A7_MUCPR</name>
<dbReference type="AlphaFoldDB" id="A0A371I2A7"/>
<dbReference type="EMBL" id="QJKJ01001110">
    <property type="protein sequence ID" value="RDY09172.1"/>
    <property type="molecule type" value="Genomic_DNA"/>
</dbReference>
<keyword evidence="3" id="KW-1185">Reference proteome</keyword>
<dbReference type="Proteomes" id="UP000257109">
    <property type="component" value="Unassembled WGS sequence"/>
</dbReference>
<sequence>MMTLLKFHELWKPVLVMIIVNLALAFVNIFLKKVLNEGVDYLTIVTYRQAISAIFLAPIACFYESWSPSFSGKVASTLLLINF</sequence>
<keyword evidence="1" id="KW-1133">Transmembrane helix</keyword>
<dbReference type="STRING" id="157652.A0A371I2A7"/>
<evidence type="ECO:0000256" key="1">
    <source>
        <dbReference type="SAM" id="Phobius"/>
    </source>
</evidence>
<proteinExistence type="predicted"/>
<keyword evidence="1" id="KW-0472">Membrane</keyword>